<accession>A0A1W1CM85</accession>
<reference evidence="2" key="1">
    <citation type="submission" date="2016-10" db="EMBL/GenBank/DDBJ databases">
        <authorList>
            <person name="de Groot N.N."/>
        </authorList>
    </citation>
    <scope>NUCLEOTIDE SEQUENCE</scope>
</reference>
<organism evidence="2">
    <name type="scientific">hydrothermal vent metagenome</name>
    <dbReference type="NCBI Taxonomy" id="652676"/>
    <lineage>
        <taxon>unclassified sequences</taxon>
        <taxon>metagenomes</taxon>
        <taxon>ecological metagenomes</taxon>
    </lineage>
</organism>
<sequence>MKKKEILPIGRSDFRELRREGSYYIDKTIVIQELMENSTLVYLLPRPRRFGKTLLQTTFRYFFEKEEENNEWLFKDLAIYKTEIFEKHFARYPVIYLTFKDVKSGTFQKNLNKIYDLILGEFSRHQKEIDAHIEKLEMLDKMRYKRLMSFNANQEDYENSLRILSKLLYYAFDSQVIFLLDEYDTPIQTAFFEGYYDEMIQFFKPFLGGILKDNDRYLKKAVITGILRVSGESMFSDVNNIEICTLLYKTFSTACGFTIKESQKMLKDFGLEHKSSKIIDWYDGYNFAGETILNPWSLINYVKNEEFNAYWANTSSNSLIRVMVENSKMFRKDLETLLNGGYIEKIIDSNITFDNPNFYFNEKILYSFLFFSGYLKCEDRQLIMGRNHCKLKVVNIECQVVFENIISSWLNSSFENYRLQEMLKSLIDGKLKLFEKLFSIFVKETLSFYDTAKNPENVYHAFLLGILVHLGEYEVISNQESGFGRLDVMVLHKFDKTRPAIIMELKTIDEFDEETKETALKSAVEQIEEKQYITTANKRGYYNICAFGLVFEKKRVWVKEV</sequence>
<dbReference type="InterPro" id="IPR018631">
    <property type="entry name" value="AAA-ATPase-like_dom"/>
</dbReference>
<dbReference type="Pfam" id="PF09820">
    <property type="entry name" value="AAA-ATPase_like"/>
    <property type="match status" value="1"/>
</dbReference>
<gene>
    <name evidence="2" type="ORF">MNB_SV-12-1482</name>
</gene>
<dbReference type="PANTHER" id="PTHR34825">
    <property type="entry name" value="CONSERVED PROTEIN, WITH A WEAK D-GALACTARATE DEHYDRATASE/ALTRONATE HYDROLASE DOMAIN"/>
    <property type="match status" value="1"/>
</dbReference>
<dbReference type="GO" id="GO:0016787">
    <property type="term" value="F:hydrolase activity"/>
    <property type="evidence" value="ECO:0007669"/>
    <property type="project" value="UniProtKB-KW"/>
</dbReference>
<dbReference type="InterPro" id="IPR027417">
    <property type="entry name" value="P-loop_NTPase"/>
</dbReference>
<feature type="domain" description="AAA-ATPase-like" evidence="1">
    <location>
        <begin position="8"/>
        <end position="235"/>
    </location>
</feature>
<dbReference type="Gene3D" id="3.40.50.300">
    <property type="entry name" value="P-loop containing nucleotide triphosphate hydrolases"/>
    <property type="match status" value="1"/>
</dbReference>
<dbReference type="EMBL" id="FPHE01000160">
    <property type="protein sequence ID" value="SFV67010.1"/>
    <property type="molecule type" value="Genomic_DNA"/>
</dbReference>
<dbReference type="PANTHER" id="PTHR34825:SF1">
    <property type="entry name" value="AAA-ATPASE-LIKE DOMAIN-CONTAINING PROTEIN"/>
    <property type="match status" value="1"/>
</dbReference>
<evidence type="ECO:0000313" key="2">
    <source>
        <dbReference type="EMBL" id="SFV67010.1"/>
    </source>
</evidence>
<dbReference type="AlphaFoldDB" id="A0A1W1CM85"/>
<protein>
    <submittedName>
        <fullName evidence="2">Conserved protein, with a weak D-galactarate dehydratase/altronate hydrolase domain</fullName>
    </submittedName>
</protein>
<name>A0A1W1CM85_9ZZZZ</name>
<dbReference type="Pfam" id="PF08011">
    <property type="entry name" value="PDDEXK_9"/>
    <property type="match status" value="1"/>
</dbReference>
<proteinExistence type="predicted"/>
<keyword evidence="2" id="KW-0378">Hydrolase</keyword>
<dbReference type="InterPro" id="IPR012547">
    <property type="entry name" value="PDDEXK_9"/>
</dbReference>
<evidence type="ECO:0000259" key="1">
    <source>
        <dbReference type="Pfam" id="PF09820"/>
    </source>
</evidence>